<gene>
    <name evidence="1" type="ORF">BT96DRAFT_919095</name>
</gene>
<evidence type="ECO:0000313" key="1">
    <source>
        <dbReference type="EMBL" id="KAE9400935.1"/>
    </source>
</evidence>
<proteinExistence type="predicted"/>
<name>A0A6A4HWG1_9AGAR</name>
<organism evidence="1 2">
    <name type="scientific">Gymnopus androsaceus JB14</name>
    <dbReference type="NCBI Taxonomy" id="1447944"/>
    <lineage>
        <taxon>Eukaryota</taxon>
        <taxon>Fungi</taxon>
        <taxon>Dikarya</taxon>
        <taxon>Basidiomycota</taxon>
        <taxon>Agaricomycotina</taxon>
        <taxon>Agaricomycetes</taxon>
        <taxon>Agaricomycetidae</taxon>
        <taxon>Agaricales</taxon>
        <taxon>Marasmiineae</taxon>
        <taxon>Omphalotaceae</taxon>
        <taxon>Gymnopus</taxon>
    </lineage>
</organism>
<dbReference type="EMBL" id="ML769451">
    <property type="protein sequence ID" value="KAE9400935.1"/>
    <property type="molecule type" value="Genomic_DNA"/>
</dbReference>
<reference evidence="1" key="1">
    <citation type="journal article" date="2019" name="Environ. Microbiol.">
        <title>Fungal ecological strategies reflected in gene transcription - a case study of two litter decomposers.</title>
        <authorList>
            <person name="Barbi F."/>
            <person name="Kohler A."/>
            <person name="Barry K."/>
            <person name="Baskaran P."/>
            <person name="Daum C."/>
            <person name="Fauchery L."/>
            <person name="Ihrmark K."/>
            <person name="Kuo A."/>
            <person name="LaButti K."/>
            <person name="Lipzen A."/>
            <person name="Morin E."/>
            <person name="Grigoriev I.V."/>
            <person name="Henrissat B."/>
            <person name="Lindahl B."/>
            <person name="Martin F."/>
        </authorList>
    </citation>
    <scope>NUCLEOTIDE SEQUENCE</scope>
    <source>
        <strain evidence="1">JB14</strain>
    </source>
</reference>
<dbReference type="AlphaFoldDB" id="A0A6A4HWG1"/>
<sequence length="61" mass="6933">MEEAKERTPIQSVVWDELFEQMEKAQKDGEDIGPLVAVRVPHPSGELFHPIVLSDPTNEYV</sequence>
<evidence type="ECO:0000313" key="2">
    <source>
        <dbReference type="Proteomes" id="UP000799118"/>
    </source>
</evidence>
<accession>A0A6A4HWG1</accession>
<keyword evidence="2" id="KW-1185">Reference proteome</keyword>
<protein>
    <submittedName>
        <fullName evidence="1">Uncharacterized protein</fullName>
    </submittedName>
</protein>
<dbReference type="Proteomes" id="UP000799118">
    <property type="component" value="Unassembled WGS sequence"/>
</dbReference>